<dbReference type="EMBL" id="FUXM01000005">
    <property type="protein sequence ID" value="SJZ71626.1"/>
    <property type="molecule type" value="Genomic_DNA"/>
</dbReference>
<feature type="binding site" evidence="9 11">
    <location>
        <position position="33"/>
    </location>
    <ligand>
        <name>substrate</name>
    </ligand>
</feature>
<dbReference type="InterPro" id="IPR001754">
    <property type="entry name" value="OMPdeCOase_dom"/>
</dbReference>
<dbReference type="InterPro" id="IPR018089">
    <property type="entry name" value="OMPdecase_AS"/>
</dbReference>
<dbReference type="GO" id="GO:0044205">
    <property type="term" value="P:'de novo' UMP biosynthetic process"/>
    <property type="evidence" value="ECO:0007669"/>
    <property type="project" value="UniProtKB-UniRule"/>
</dbReference>
<protein>
    <recommendedName>
        <fullName evidence="9">Orotidine 5'-phosphate decarboxylase</fullName>
        <ecNumber evidence="9">4.1.1.23</ecNumber>
    </recommendedName>
    <alternativeName>
        <fullName evidence="9">OMP decarboxylase</fullName>
        <shortName evidence="9">OMPDCase</shortName>
        <shortName evidence="9">OMPdecase</shortName>
    </alternativeName>
</protein>
<dbReference type="NCBIfam" id="TIGR01740">
    <property type="entry name" value="pyrF"/>
    <property type="match status" value="1"/>
</dbReference>
<dbReference type="FunFam" id="3.20.20.70:FF:000015">
    <property type="entry name" value="Orotidine 5'-phosphate decarboxylase"/>
    <property type="match status" value="1"/>
</dbReference>
<dbReference type="GO" id="GO:0006207">
    <property type="term" value="P:'de novo' pyrimidine nucleobase biosynthetic process"/>
    <property type="evidence" value="ECO:0007669"/>
    <property type="project" value="InterPro"/>
</dbReference>
<dbReference type="GO" id="GO:0004590">
    <property type="term" value="F:orotidine-5'-phosphate decarboxylase activity"/>
    <property type="evidence" value="ECO:0007669"/>
    <property type="project" value="UniProtKB-UniRule"/>
</dbReference>
<dbReference type="PROSITE" id="PS00156">
    <property type="entry name" value="OMPDECASE"/>
    <property type="match status" value="1"/>
</dbReference>
<dbReference type="GO" id="GO:0005829">
    <property type="term" value="C:cytosol"/>
    <property type="evidence" value="ECO:0007669"/>
    <property type="project" value="TreeGrafter"/>
</dbReference>
<comment type="pathway">
    <text evidence="2 9 12">Pyrimidine metabolism; UMP biosynthesis via de novo pathway; UMP from orotate: step 2/2.</text>
</comment>
<feature type="binding site" evidence="9 11">
    <location>
        <position position="193"/>
    </location>
    <ligand>
        <name>substrate</name>
    </ligand>
</feature>
<dbReference type="Proteomes" id="UP000189933">
    <property type="component" value="Unassembled WGS sequence"/>
</dbReference>
<organism evidence="14 15">
    <name type="scientific">Carboxydocella sporoproducens DSM 16521</name>
    <dbReference type="NCBI Taxonomy" id="1121270"/>
    <lineage>
        <taxon>Bacteria</taxon>
        <taxon>Bacillati</taxon>
        <taxon>Bacillota</taxon>
        <taxon>Clostridia</taxon>
        <taxon>Eubacteriales</taxon>
        <taxon>Clostridiales Family XVI. Incertae Sedis</taxon>
        <taxon>Carboxydocella</taxon>
    </lineage>
</organism>
<name>A0A1T4MXP8_9FIRM</name>
<evidence type="ECO:0000313" key="14">
    <source>
        <dbReference type="EMBL" id="SJZ71626.1"/>
    </source>
</evidence>
<evidence type="ECO:0000256" key="3">
    <source>
        <dbReference type="ARBA" id="ARBA00011738"/>
    </source>
</evidence>
<dbReference type="InterPro" id="IPR011060">
    <property type="entry name" value="RibuloseP-bd_barrel"/>
</dbReference>
<evidence type="ECO:0000313" key="15">
    <source>
        <dbReference type="Proteomes" id="UP000189933"/>
    </source>
</evidence>
<dbReference type="InterPro" id="IPR014732">
    <property type="entry name" value="OMPdecase"/>
</dbReference>
<dbReference type="RefSeq" id="WP_078664857.1">
    <property type="nucleotide sequence ID" value="NZ_FUXM01000005.1"/>
</dbReference>
<keyword evidence="4 9" id="KW-0210">Decarboxylase</keyword>
<dbReference type="Gene3D" id="3.20.20.70">
    <property type="entry name" value="Aldolase class I"/>
    <property type="match status" value="1"/>
</dbReference>
<dbReference type="SMART" id="SM00934">
    <property type="entry name" value="OMPdecase"/>
    <property type="match status" value="1"/>
</dbReference>
<feature type="active site" description="For OMPdecase activity" evidence="10">
    <location>
        <position position="65"/>
    </location>
</feature>
<feature type="binding site" evidence="9 11">
    <location>
        <position position="214"/>
    </location>
    <ligand>
        <name>substrate</name>
    </ligand>
</feature>
<evidence type="ECO:0000259" key="13">
    <source>
        <dbReference type="SMART" id="SM00934"/>
    </source>
</evidence>
<feature type="domain" description="Orotidine 5'-phosphate decarboxylase" evidence="13">
    <location>
        <begin position="5"/>
        <end position="229"/>
    </location>
</feature>
<keyword evidence="15" id="KW-1185">Reference proteome</keyword>
<accession>A0A1T4MXP8</accession>
<feature type="active site" description="For OMPdecase activity" evidence="10">
    <location>
        <position position="60"/>
    </location>
</feature>
<comment type="catalytic activity">
    <reaction evidence="7 9 12">
        <text>orotidine 5'-phosphate + H(+) = UMP + CO2</text>
        <dbReference type="Rhea" id="RHEA:11596"/>
        <dbReference type="ChEBI" id="CHEBI:15378"/>
        <dbReference type="ChEBI" id="CHEBI:16526"/>
        <dbReference type="ChEBI" id="CHEBI:57538"/>
        <dbReference type="ChEBI" id="CHEBI:57865"/>
        <dbReference type="EC" id="4.1.1.23"/>
    </reaction>
</comment>
<evidence type="ECO:0000256" key="1">
    <source>
        <dbReference type="ARBA" id="ARBA00002356"/>
    </source>
</evidence>
<evidence type="ECO:0000256" key="10">
    <source>
        <dbReference type="PIRSR" id="PIRSR614732-1"/>
    </source>
</evidence>
<dbReference type="SUPFAM" id="SSF51366">
    <property type="entry name" value="Ribulose-phoshate binding barrel"/>
    <property type="match status" value="1"/>
</dbReference>
<keyword evidence="5 9" id="KW-0665">Pyrimidine biosynthesis</keyword>
<evidence type="ECO:0000256" key="5">
    <source>
        <dbReference type="ARBA" id="ARBA00022975"/>
    </source>
</evidence>
<evidence type="ECO:0000256" key="7">
    <source>
        <dbReference type="ARBA" id="ARBA00049157"/>
    </source>
</evidence>
<feature type="binding site" evidence="9 11">
    <location>
        <position position="11"/>
    </location>
    <ligand>
        <name>substrate</name>
    </ligand>
</feature>
<feature type="binding site" evidence="9">
    <location>
        <begin position="60"/>
        <end position="69"/>
    </location>
    <ligand>
        <name>substrate</name>
    </ligand>
</feature>
<gene>
    <name evidence="9" type="primary">pyrF</name>
    <name evidence="14" type="ORF">SAMN02745885_00753</name>
</gene>
<evidence type="ECO:0000256" key="12">
    <source>
        <dbReference type="RuleBase" id="RU000512"/>
    </source>
</evidence>
<evidence type="ECO:0000256" key="6">
    <source>
        <dbReference type="ARBA" id="ARBA00023239"/>
    </source>
</evidence>
<dbReference type="PANTHER" id="PTHR32119">
    <property type="entry name" value="OROTIDINE 5'-PHOSPHATE DECARBOXYLASE"/>
    <property type="match status" value="1"/>
</dbReference>
<feature type="active site" description="Proton donor" evidence="9">
    <location>
        <position position="62"/>
    </location>
</feature>
<dbReference type="UniPathway" id="UPA00070">
    <property type="reaction ID" value="UER00120"/>
</dbReference>
<feature type="binding site" evidence="9 11">
    <location>
        <position position="122"/>
    </location>
    <ligand>
        <name>substrate</name>
    </ligand>
</feature>
<comment type="function">
    <text evidence="1 9">Catalyzes the decarboxylation of orotidine 5'-monophosphate (OMP) to uridine 5'-monophosphate (UMP).</text>
</comment>
<evidence type="ECO:0000256" key="9">
    <source>
        <dbReference type="HAMAP-Rule" id="MF_01200"/>
    </source>
</evidence>
<evidence type="ECO:0000256" key="2">
    <source>
        <dbReference type="ARBA" id="ARBA00004861"/>
    </source>
</evidence>
<dbReference type="Pfam" id="PF00215">
    <property type="entry name" value="OMPdecase"/>
    <property type="match status" value="1"/>
</dbReference>
<dbReference type="OrthoDB" id="9806203at2"/>
<proteinExistence type="inferred from homology"/>
<evidence type="ECO:0000256" key="11">
    <source>
        <dbReference type="PIRSR" id="PIRSR614732-2"/>
    </source>
</evidence>
<dbReference type="InterPro" id="IPR013785">
    <property type="entry name" value="Aldolase_TIM"/>
</dbReference>
<sequence length="245" mass="26443">MAVEKLILALDVDTLAEAQRLVSLTADYVGMYKVGMQLYYSCGPELLSWFRQNNLRVFLDLKLHDIPNTVEQASRVLASYGVEMFNVHAAGGPIMLKAALAGAQAGAVAGKRPLLLAVTVLTSFSQSEWEATLGQKEEIGQRVQAWARLARQCGLDGVVASSRELPLIQQACGPEFVTVIPGIRPLWAAAGDQQRIMTPAQALRAGAHYLVVGRPITGSADPREAARRVAEEMAEVLAEGGKMRC</sequence>
<reference evidence="15" key="1">
    <citation type="submission" date="2017-02" db="EMBL/GenBank/DDBJ databases">
        <authorList>
            <person name="Varghese N."/>
            <person name="Submissions S."/>
        </authorList>
    </citation>
    <scope>NUCLEOTIDE SEQUENCE [LARGE SCALE GENOMIC DNA]</scope>
    <source>
        <strain evidence="15">DSM 16521</strain>
    </source>
</reference>
<dbReference type="EC" id="4.1.1.23" evidence="9"/>
<keyword evidence="6 9" id="KW-0456">Lyase</keyword>
<dbReference type="InterPro" id="IPR047596">
    <property type="entry name" value="OMPdecase_bac"/>
</dbReference>
<feature type="active site" description="For OMPdecase activity" evidence="10">
    <location>
        <position position="62"/>
    </location>
</feature>
<dbReference type="PANTHER" id="PTHR32119:SF2">
    <property type="entry name" value="OROTIDINE 5'-PHOSPHATE DECARBOXYLASE"/>
    <property type="match status" value="1"/>
</dbReference>
<comment type="similarity">
    <text evidence="8 9">Belongs to the OMP decarboxylase family. Type 1 subfamily.</text>
</comment>
<evidence type="ECO:0000256" key="8">
    <source>
        <dbReference type="ARBA" id="ARBA00061012"/>
    </source>
</evidence>
<evidence type="ECO:0000256" key="4">
    <source>
        <dbReference type="ARBA" id="ARBA00022793"/>
    </source>
</evidence>
<dbReference type="NCBIfam" id="NF001273">
    <property type="entry name" value="PRK00230.1"/>
    <property type="match status" value="1"/>
</dbReference>
<dbReference type="HAMAP" id="MF_01200_B">
    <property type="entry name" value="OMPdecase_type1_B"/>
    <property type="match status" value="1"/>
</dbReference>
<comment type="subunit">
    <text evidence="3 9">Homodimer.</text>
</comment>
<dbReference type="CDD" id="cd04725">
    <property type="entry name" value="OMP_decarboxylase_like"/>
    <property type="match status" value="1"/>
</dbReference>
<dbReference type="AlphaFoldDB" id="A0A1T4MXP8"/>
<feature type="binding site" evidence="9 11">
    <location>
        <position position="184"/>
    </location>
    <ligand>
        <name>substrate</name>
    </ligand>
</feature>
<feature type="binding site" evidence="9 11">
    <location>
        <position position="213"/>
    </location>
    <ligand>
        <name>substrate</name>
    </ligand>
</feature>